<name>S7U2Q9_DESML</name>
<evidence type="ECO:0000313" key="2">
    <source>
        <dbReference type="EMBL" id="EPR43260.1"/>
    </source>
</evidence>
<evidence type="ECO:0000313" key="3">
    <source>
        <dbReference type="Proteomes" id="UP000014977"/>
    </source>
</evidence>
<evidence type="ECO:0000256" key="1">
    <source>
        <dbReference type="SAM" id="Phobius"/>
    </source>
</evidence>
<dbReference type="EMBL" id="ATHJ01000057">
    <property type="protein sequence ID" value="EPR43260.1"/>
    <property type="molecule type" value="Genomic_DNA"/>
</dbReference>
<dbReference type="eggNOG" id="ENOG5031B2D">
    <property type="taxonomic scope" value="Bacteria"/>
</dbReference>
<dbReference type="OrthoDB" id="5109049at2"/>
<keyword evidence="3" id="KW-1185">Reference proteome</keyword>
<sequence>MLDELRKPFFIAAVVAIFLVVLVELGSGFTVSGIFYLGILDSLVLFTILLVGAPLVITHRFHGRIQGVVTFLFSFLMFIGSVAMVFAALGLLLLMVSLLMAIPFGPIVYLKEYGRFDRTAAAATLSLAMALKLGFSVLMMLAHQRFLENKGLVLIVLTSFIGTILLGFLHGLFPRFLASITDDIGAIVIAVLTLIWALFYLVGAIPAILKALRVDKSVT</sequence>
<keyword evidence="1" id="KW-0472">Membrane</keyword>
<feature type="transmembrane region" description="Helical" evidence="1">
    <location>
        <begin position="120"/>
        <end position="140"/>
    </location>
</feature>
<proteinExistence type="predicted"/>
<feature type="transmembrane region" description="Helical" evidence="1">
    <location>
        <begin position="69"/>
        <end position="100"/>
    </location>
</feature>
<keyword evidence="1" id="KW-0812">Transmembrane</keyword>
<organism evidence="2 3">
    <name type="scientific">Desulfococcus multivorans DSM 2059</name>
    <dbReference type="NCBI Taxonomy" id="1121405"/>
    <lineage>
        <taxon>Bacteria</taxon>
        <taxon>Pseudomonadati</taxon>
        <taxon>Thermodesulfobacteriota</taxon>
        <taxon>Desulfobacteria</taxon>
        <taxon>Desulfobacterales</taxon>
        <taxon>Desulfococcaceae</taxon>
        <taxon>Desulfococcus</taxon>
    </lineage>
</organism>
<dbReference type="STRING" id="897.B2D07_08420"/>
<feature type="transmembrane region" description="Helical" evidence="1">
    <location>
        <begin position="184"/>
        <end position="209"/>
    </location>
</feature>
<feature type="transmembrane region" description="Helical" evidence="1">
    <location>
        <begin position="35"/>
        <end position="57"/>
    </location>
</feature>
<dbReference type="Proteomes" id="UP000014977">
    <property type="component" value="Unassembled WGS sequence"/>
</dbReference>
<accession>S7U2Q9</accession>
<keyword evidence="1" id="KW-1133">Transmembrane helix</keyword>
<protein>
    <submittedName>
        <fullName evidence="2">Uncharacterized protein</fullName>
    </submittedName>
</protein>
<dbReference type="RefSeq" id="WP_020875633.1">
    <property type="nucleotide sequence ID" value="NZ_ATHJ01000057.1"/>
</dbReference>
<dbReference type="AlphaFoldDB" id="S7U2Q9"/>
<gene>
    <name evidence="2" type="ORF">dsmv_1286</name>
</gene>
<feature type="transmembrane region" description="Helical" evidence="1">
    <location>
        <begin position="9"/>
        <end position="29"/>
    </location>
</feature>
<feature type="transmembrane region" description="Helical" evidence="1">
    <location>
        <begin position="152"/>
        <end position="172"/>
    </location>
</feature>
<comment type="caution">
    <text evidence="2">The sequence shown here is derived from an EMBL/GenBank/DDBJ whole genome shotgun (WGS) entry which is preliminary data.</text>
</comment>
<reference evidence="2 3" key="1">
    <citation type="journal article" date="2013" name="Genome Announc.">
        <title>Draft genome sequences for three mercury-methylating, sulfate-reducing bacteria.</title>
        <authorList>
            <person name="Brown S.D."/>
            <person name="Hurt R.A.Jr."/>
            <person name="Gilmour C.C."/>
            <person name="Elias D.A."/>
        </authorList>
    </citation>
    <scope>NUCLEOTIDE SEQUENCE [LARGE SCALE GENOMIC DNA]</scope>
    <source>
        <strain evidence="2 3">DSM 2059</strain>
    </source>
</reference>